<dbReference type="OrthoDB" id="1495241at2"/>
<evidence type="ECO:0000259" key="2">
    <source>
        <dbReference type="PROSITE" id="PS50164"/>
    </source>
</evidence>
<dbReference type="EMBL" id="AZDV01000001">
    <property type="protein sequence ID" value="KRK96730.1"/>
    <property type="molecule type" value="Genomic_DNA"/>
</dbReference>
<dbReference type="InterPro" id="IPR035901">
    <property type="entry name" value="GIY-YIG_endonuc_sf"/>
</dbReference>
<dbReference type="Gene3D" id="3.40.1440.10">
    <property type="entry name" value="GIY-YIG endonuclease"/>
    <property type="match status" value="1"/>
</dbReference>
<evidence type="ECO:0000313" key="4">
    <source>
        <dbReference type="Proteomes" id="UP000051955"/>
    </source>
</evidence>
<accession>A0A0R1LWD0</accession>
<reference evidence="3 4" key="1">
    <citation type="journal article" date="2015" name="Genome Announc.">
        <title>Expanding the biotechnology potential of lactobacilli through comparative genomics of 213 strains and associated genera.</title>
        <authorList>
            <person name="Sun Z."/>
            <person name="Harris H.M."/>
            <person name="McCann A."/>
            <person name="Guo C."/>
            <person name="Argimon S."/>
            <person name="Zhang W."/>
            <person name="Yang X."/>
            <person name="Jeffery I.B."/>
            <person name="Cooney J.C."/>
            <person name="Kagawa T.F."/>
            <person name="Liu W."/>
            <person name="Song Y."/>
            <person name="Salvetti E."/>
            <person name="Wrobel A."/>
            <person name="Rasinkangas P."/>
            <person name="Parkhill J."/>
            <person name="Rea M.C."/>
            <person name="O'Sullivan O."/>
            <person name="Ritari J."/>
            <person name="Douillard F.P."/>
            <person name="Paul Ross R."/>
            <person name="Yang R."/>
            <person name="Briner A.E."/>
            <person name="Felis G.E."/>
            <person name="de Vos W.M."/>
            <person name="Barrangou R."/>
            <person name="Klaenhammer T.R."/>
            <person name="Caufield P.W."/>
            <person name="Cui Y."/>
            <person name="Zhang H."/>
            <person name="O'Toole P.W."/>
        </authorList>
    </citation>
    <scope>NUCLEOTIDE SEQUENCE [LARGE SCALE GENOMIC DNA]</scope>
    <source>
        <strain evidence="3 4">DSM 19394</strain>
    </source>
</reference>
<sequence length="328" mass="37472">MGLFGNHPDTTELRATNQQLQQQTQALQQRLDTLSEHLQNAQARYDQASVRIQDLVTKTQQLEDQKRQLSAWHFFEKDEGHHNYVYELRLRDGKYYVGSTSHLRSRIQAHFLGENEDGFKCAYWTTDHHPLEVIGLTEFTDITRPDLEAAETQATLNLMKRYGYQAVRGGKFTAVREDQLVKALNNPANQHTFGYQPQEVGISAAKPVAVKHSTPQTDYLSKYLPQQRRAAILAAPANAIIAITVSDNNDYLLFHRLRKSLNFAFKKLSTGKFTVAGDDQSSKRFATVQEAVILTDCTNSQEAKAYLDQRQKQLATNHHTVFREDYTK</sequence>
<dbReference type="SUPFAM" id="SSF82771">
    <property type="entry name" value="GIY-YIG endonuclease"/>
    <property type="match status" value="1"/>
</dbReference>
<evidence type="ECO:0000256" key="1">
    <source>
        <dbReference type="SAM" id="Coils"/>
    </source>
</evidence>
<dbReference type="PROSITE" id="PS50164">
    <property type="entry name" value="GIY_YIG"/>
    <property type="match status" value="1"/>
</dbReference>
<keyword evidence="4" id="KW-1185">Reference proteome</keyword>
<keyword evidence="1" id="KW-0175">Coiled coil</keyword>
<evidence type="ECO:0000313" key="3">
    <source>
        <dbReference type="EMBL" id="KRK96730.1"/>
    </source>
</evidence>
<feature type="coiled-coil region" evidence="1">
    <location>
        <begin position="10"/>
        <end position="65"/>
    </location>
</feature>
<dbReference type="InterPro" id="IPR000305">
    <property type="entry name" value="GIY-YIG_endonuc"/>
</dbReference>
<dbReference type="AlphaFoldDB" id="A0A0R1LWD0"/>
<gene>
    <name evidence="3" type="ORF">FD25_GL001655</name>
</gene>
<dbReference type="PATRIC" id="fig|1423715.3.peg.1701"/>
<name>A0A0R1LWD0_9LACO</name>
<dbReference type="Proteomes" id="UP000051955">
    <property type="component" value="Unassembled WGS sequence"/>
</dbReference>
<dbReference type="STRING" id="1423715.FD25_GL001655"/>
<proteinExistence type="predicted"/>
<feature type="domain" description="GIY-YIG" evidence="2">
    <location>
        <begin position="81"/>
        <end position="164"/>
    </location>
</feature>
<protein>
    <recommendedName>
        <fullName evidence="2">GIY-YIG domain-containing protein</fullName>
    </recommendedName>
</protein>
<dbReference type="RefSeq" id="WP_057800549.1">
    <property type="nucleotide sequence ID" value="NZ_AZDV01000001.1"/>
</dbReference>
<comment type="caution">
    <text evidence="3">The sequence shown here is derived from an EMBL/GenBank/DDBJ whole genome shotgun (WGS) entry which is preliminary data.</text>
</comment>
<organism evidence="3 4">
    <name type="scientific">Levilactobacillus acidifarinae DSM 19394 = JCM 15949</name>
    <dbReference type="NCBI Taxonomy" id="1423715"/>
    <lineage>
        <taxon>Bacteria</taxon>
        <taxon>Bacillati</taxon>
        <taxon>Bacillota</taxon>
        <taxon>Bacilli</taxon>
        <taxon>Lactobacillales</taxon>
        <taxon>Lactobacillaceae</taxon>
        <taxon>Levilactobacillus</taxon>
    </lineage>
</organism>
<dbReference type="Pfam" id="PF01541">
    <property type="entry name" value="GIY-YIG"/>
    <property type="match status" value="1"/>
</dbReference>